<feature type="domain" description="Transposase putative helix-turn-helix" evidence="10">
    <location>
        <begin position="1"/>
        <end position="39"/>
    </location>
</feature>
<dbReference type="GO" id="GO:0046872">
    <property type="term" value="F:metal ion binding"/>
    <property type="evidence" value="ECO:0007669"/>
    <property type="project" value="UniProtKB-KW"/>
</dbReference>
<keyword evidence="3" id="KW-0815">Transposition</keyword>
<dbReference type="PANTHER" id="PTHR30405:SF25">
    <property type="entry name" value="RNA-GUIDED DNA ENDONUCLEASE INSQ-RELATED"/>
    <property type="match status" value="1"/>
</dbReference>
<gene>
    <name evidence="11" type="ORF">PTRA_a0464</name>
    <name evidence="12" type="ORF">PTRA_a0691</name>
</gene>
<feature type="domain" description="Cas12f1-like TNB" evidence="9">
    <location>
        <begin position="306"/>
        <end position="372"/>
    </location>
</feature>
<proteinExistence type="inferred from homology"/>
<dbReference type="NCBIfam" id="TIGR01766">
    <property type="entry name" value="IS200/IS605 family accessory protein TnpB-like domain"/>
    <property type="match status" value="1"/>
</dbReference>
<evidence type="ECO:0000259" key="10">
    <source>
        <dbReference type="Pfam" id="PF12323"/>
    </source>
</evidence>
<dbReference type="Pfam" id="PF07282">
    <property type="entry name" value="Cas12f1-like_TNB"/>
    <property type="match status" value="1"/>
</dbReference>
<dbReference type="PANTHER" id="PTHR30405">
    <property type="entry name" value="TRANSPOSASE"/>
    <property type="match status" value="1"/>
</dbReference>
<evidence type="ECO:0000256" key="6">
    <source>
        <dbReference type="ARBA" id="ARBA00023125"/>
    </source>
</evidence>
<keyword evidence="7" id="KW-0233">DNA recombination</keyword>
<dbReference type="PATRIC" id="fig|1315283.4.peg.415"/>
<evidence type="ECO:0000256" key="1">
    <source>
        <dbReference type="ARBA" id="ARBA00008761"/>
    </source>
</evidence>
<dbReference type="InterPro" id="IPR010095">
    <property type="entry name" value="Cas12f1-like_TNB"/>
</dbReference>
<dbReference type="Proteomes" id="UP000065261">
    <property type="component" value="Chromosome I"/>
</dbReference>
<dbReference type="RefSeq" id="WP_058372505.1">
    <property type="nucleotide sequence ID" value="NZ_CP011034.1"/>
</dbReference>
<protein>
    <submittedName>
        <fullName evidence="11">Putative transposase</fullName>
    </submittedName>
</protein>
<name>A0A0U2V1Q5_9GAMM</name>
<dbReference type="InterPro" id="IPR021027">
    <property type="entry name" value="Transposase_put_HTH"/>
</dbReference>
<dbReference type="GO" id="GO:0003677">
    <property type="term" value="F:DNA binding"/>
    <property type="evidence" value="ECO:0007669"/>
    <property type="project" value="UniProtKB-KW"/>
</dbReference>
<dbReference type="Pfam" id="PF01385">
    <property type="entry name" value="OrfB_IS605"/>
    <property type="match status" value="1"/>
</dbReference>
<evidence type="ECO:0000259" key="9">
    <source>
        <dbReference type="Pfam" id="PF07282"/>
    </source>
</evidence>
<dbReference type="InterPro" id="IPR001959">
    <property type="entry name" value="Transposase"/>
</dbReference>
<evidence type="ECO:0000259" key="8">
    <source>
        <dbReference type="Pfam" id="PF01385"/>
    </source>
</evidence>
<dbReference type="GO" id="GO:0032196">
    <property type="term" value="P:transposition"/>
    <property type="evidence" value="ECO:0007669"/>
    <property type="project" value="UniProtKB-KW"/>
</dbReference>
<evidence type="ECO:0000313" key="13">
    <source>
        <dbReference type="Proteomes" id="UP000065261"/>
    </source>
</evidence>
<keyword evidence="4" id="KW-0479">Metal-binding</keyword>
<dbReference type="InterPro" id="IPR051399">
    <property type="entry name" value="RNA-guided_DNA_endo/Transpos"/>
</dbReference>
<dbReference type="NCBIfam" id="NF040570">
    <property type="entry name" value="guided_TnpB"/>
    <property type="match status" value="1"/>
</dbReference>
<evidence type="ECO:0000313" key="11">
    <source>
        <dbReference type="EMBL" id="ALS31820.1"/>
    </source>
</evidence>
<evidence type="ECO:0000256" key="2">
    <source>
        <dbReference type="ARBA" id="ARBA00011044"/>
    </source>
</evidence>
<evidence type="ECO:0000313" key="12">
    <source>
        <dbReference type="EMBL" id="ALS32018.1"/>
    </source>
</evidence>
<keyword evidence="5" id="KW-0862">Zinc</keyword>
<evidence type="ECO:0000256" key="3">
    <source>
        <dbReference type="ARBA" id="ARBA00022578"/>
    </source>
</evidence>
<dbReference type="AlphaFoldDB" id="A0A0U2V1Q5"/>
<organism evidence="11">
    <name type="scientific">Pseudoalteromonas translucida KMM 520</name>
    <dbReference type="NCBI Taxonomy" id="1315283"/>
    <lineage>
        <taxon>Bacteria</taxon>
        <taxon>Pseudomonadati</taxon>
        <taxon>Pseudomonadota</taxon>
        <taxon>Gammaproteobacteria</taxon>
        <taxon>Alteromonadales</taxon>
        <taxon>Pseudoalteromonadaceae</taxon>
        <taxon>Pseudoalteromonas</taxon>
    </lineage>
</organism>
<evidence type="ECO:0000256" key="5">
    <source>
        <dbReference type="ARBA" id="ARBA00022833"/>
    </source>
</evidence>
<comment type="similarity">
    <text evidence="2">In the N-terminal section; belongs to the transposase 2 family.</text>
</comment>
<accession>A0A0U2V1Q5</accession>
<dbReference type="OrthoDB" id="5915636at2"/>
<sequence>MIIRKAYKFRLKTTPDINAKMAQYAGNCRFLWNKALAINLFKLQNKQKICYYQELDFFSKLWKKSEEYGFLTLSPAQTIQQTLKQLERAFKDAFDKNQPLKRMPTFKKKGEVNSFSFPQGFKIDKNGKRIFLPKIGWVNVRKSQAILGKAKNVTVSQKGKHWFVSIQVEQEVAPPKHPSNAMIGGDLGVKRLITLSDGSFVEPIDTSKQTIRIKRLQKQLARKVKFSSNWKKLKAKITTFHTKVANIRHDKLHKISTQLSKSHAIIVLEDLKIRNMTKNSKGNSEQHGKMVKQKSGLNRVILNQGWGMFKEMLKYKQDWLGGQVIFVDPKHTSQTCPACGHQSKDNRLTQSKFECAKCGYQDNADHVGALNILARGHRVLACGEIDISQLVEAGTCLMSDHKAPMVLN</sequence>
<dbReference type="Pfam" id="PF12323">
    <property type="entry name" value="HTH_OrfB_IS605"/>
    <property type="match status" value="1"/>
</dbReference>
<comment type="similarity">
    <text evidence="1">In the C-terminal section; belongs to the transposase 35 family.</text>
</comment>
<dbReference type="KEGG" id="ptn:PTRA_a0691"/>
<keyword evidence="6" id="KW-0238">DNA-binding</keyword>
<feature type="domain" description="Probable transposase IS891/IS1136/IS1341" evidence="8">
    <location>
        <begin position="165"/>
        <end position="279"/>
    </location>
</feature>
<reference evidence="11 13" key="1">
    <citation type="submission" date="2015-03" db="EMBL/GenBank/DDBJ databases">
        <authorList>
            <person name="Murphy D."/>
        </authorList>
    </citation>
    <scope>NUCLEOTIDE SEQUENCE [LARGE SCALE GENOMIC DNA]</scope>
    <source>
        <strain evidence="11 13">KMM 520</strain>
    </source>
</reference>
<evidence type="ECO:0000256" key="7">
    <source>
        <dbReference type="ARBA" id="ARBA00023172"/>
    </source>
</evidence>
<evidence type="ECO:0000256" key="4">
    <source>
        <dbReference type="ARBA" id="ARBA00022723"/>
    </source>
</evidence>
<dbReference type="KEGG" id="ptn:PTRA_a0464"/>
<dbReference type="EMBL" id="CP011034">
    <property type="protein sequence ID" value="ALS31820.1"/>
    <property type="molecule type" value="Genomic_DNA"/>
</dbReference>
<dbReference type="GO" id="GO:0006310">
    <property type="term" value="P:DNA recombination"/>
    <property type="evidence" value="ECO:0007669"/>
    <property type="project" value="UniProtKB-KW"/>
</dbReference>
<dbReference type="EMBL" id="CP011034">
    <property type="protein sequence ID" value="ALS32018.1"/>
    <property type="molecule type" value="Genomic_DNA"/>
</dbReference>